<sequence length="120" mass="13501">MGQWKNTSLLRKFLFSCNGLKVAFTMERAVCYEVCSSATVLLLGIAMKRPLDRTIPAFLISLLPLSLELVNSAVEILIDCHIGQTYREDIRRTKDMLSASVFVSLVSCYGVAMWLLIRQP</sequence>
<evidence type="ECO:0000256" key="9">
    <source>
        <dbReference type="ARBA" id="ARBA00022692"/>
    </source>
</evidence>
<evidence type="ECO:0000256" key="13">
    <source>
        <dbReference type="ARBA" id="ARBA00022840"/>
    </source>
</evidence>
<dbReference type="GO" id="GO:0046872">
    <property type="term" value="F:metal ion binding"/>
    <property type="evidence" value="ECO:0007669"/>
    <property type="project" value="UniProtKB-KW"/>
</dbReference>
<evidence type="ECO:0000256" key="5">
    <source>
        <dbReference type="ARBA" id="ARBA00022475"/>
    </source>
</evidence>
<dbReference type="InterPro" id="IPR036945">
    <property type="entry name" value="DAGK_sf"/>
</dbReference>
<dbReference type="GO" id="GO:0004143">
    <property type="term" value="F:ATP-dependent diacylglycerol kinase activity"/>
    <property type="evidence" value="ECO:0007669"/>
    <property type="project" value="UniProtKB-EC"/>
</dbReference>
<keyword evidence="12 24" id="KW-0418">Kinase</keyword>
<keyword evidence="9 24" id="KW-0812">Transmembrane</keyword>
<dbReference type="EnsemblBacteria" id="ACZ19048">
    <property type="protein sequence ID" value="ACZ19048"/>
    <property type="gene ID" value="Taci_0815"/>
</dbReference>
<evidence type="ECO:0000256" key="4">
    <source>
        <dbReference type="ARBA" id="ARBA00017575"/>
    </source>
</evidence>
<evidence type="ECO:0000256" key="8">
    <source>
        <dbReference type="ARBA" id="ARBA00022679"/>
    </source>
</evidence>
<evidence type="ECO:0000256" key="6">
    <source>
        <dbReference type="ARBA" id="ARBA00022516"/>
    </source>
</evidence>
<dbReference type="CDD" id="cd14264">
    <property type="entry name" value="DAGK_IM"/>
    <property type="match status" value="1"/>
</dbReference>
<evidence type="ECO:0000256" key="3">
    <source>
        <dbReference type="ARBA" id="ARBA00012133"/>
    </source>
</evidence>
<keyword evidence="19 24" id="KW-1208">Phospholipid metabolism</keyword>
<evidence type="ECO:0000313" key="25">
    <source>
        <dbReference type="EMBL" id="ACZ19048.1"/>
    </source>
</evidence>
<feature type="active site" description="Proton acceptor" evidence="20">
    <location>
        <position position="68"/>
    </location>
</feature>
<dbReference type="eggNOG" id="COG0818">
    <property type="taxonomic scope" value="Bacteria"/>
</dbReference>
<keyword evidence="7" id="KW-0997">Cell inner membrane</keyword>
<evidence type="ECO:0000256" key="18">
    <source>
        <dbReference type="ARBA" id="ARBA00023209"/>
    </source>
</evidence>
<evidence type="ECO:0000313" key="26">
    <source>
        <dbReference type="Proteomes" id="UP000002030"/>
    </source>
</evidence>
<feature type="binding site" evidence="23">
    <location>
        <position position="75"/>
    </location>
    <ligand>
        <name>a divalent metal cation</name>
        <dbReference type="ChEBI" id="CHEBI:60240"/>
    </ligand>
</feature>
<gene>
    <name evidence="25" type="ordered locus">Taci_0815</name>
</gene>
<feature type="binding site" evidence="22">
    <location>
        <begin position="94"/>
        <end position="95"/>
    </location>
    <ligand>
        <name>ATP</name>
        <dbReference type="ChEBI" id="CHEBI:30616"/>
    </ligand>
</feature>
<evidence type="ECO:0000256" key="23">
    <source>
        <dbReference type="PIRSR" id="PIRSR600829-4"/>
    </source>
</evidence>
<dbReference type="Gene3D" id="1.10.287.3610">
    <property type="match status" value="1"/>
</dbReference>
<dbReference type="Proteomes" id="UP000002030">
    <property type="component" value="Chromosome"/>
</dbReference>
<keyword evidence="8 24" id="KW-0808">Transferase</keyword>
<feature type="binding site" evidence="22">
    <location>
        <position position="75"/>
    </location>
    <ligand>
        <name>ATP</name>
        <dbReference type="ChEBI" id="CHEBI:30616"/>
    </ligand>
</feature>
<keyword evidence="16 24" id="KW-0443">Lipid metabolism</keyword>
<evidence type="ECO:0000256" key="7">
    <source>
        <dbReference type="ARBA" id="ARBA00022519"/>
    </source>
</evidence>
<name>D1B9U5_THEAS</name>
<keyword evidence="10 23" id="KW-0479">Metal-binding</keyword>
<dbReference type="AlphaFoldDB" id="D1B9U5"/>
<evidence type="ECO:0000256" key="24">
    <source>
        <dbReference type="RuleBase" id="RU363065"/>
    </source>
</evidence>
<feature type="binding site" evidence="23">
    <location>
        <position position="27"/>
    </location>
    <ligand>
        <name>a divalent metal cation</name>
        <dbReference type="ChEBI" id="CHEBI:60240"/>
    </ligand>
</feature>
<keyword evidence="5" id="KW-1003">Cell membrane</keyword>
<proteinExistence type="inferred from homology"/>
<evidence type="ECO:0000256" key="21">
    <source>
        <dbReference type="PIRSR" id="PIRSR600829-2"/>
    </source>
</evidence>
<comment type="caution">
    <text evidence="24">Lacks conserved residue(s) required for the propagation of feature annotation.</text>
</comment>
<evidence type="ECO:0000256" key="12">
    <source>
        <dbReference type="ARBA" id="ARBA00022777"/>
    </source>
</evidence>
<comment type="function">
    <text evidence="24">Catalyzes the ATP-dependent phosphorylation of sn-l,2-diacylglycerol (DAG) to phosphatidic acid. Involved in the recycling of diacylglycerol produced as a by-product during membrane-derived oligosaccharide (MDO) biosynthesis.</text>
</comment>
<evidence type="ECO:0000256" key="14">
    <source>
        <dbReference type="ARBA" id="ARBA00022842"/>
    </source>
</evidence>
<evidence type="ECO:0000256" key="10">
    <source>
        <dbReference type="ARBA" id="ARBA00022723"/>
    </source>
</evidence>
<feature type="binding site" evidence="21">
    <location>
        <position position="98"/>
    </location>
    <ligand>
        <name>substrate</name>
    </ligand>
</feature>
<evidence type="ECO:0000256" key="11">
    <source>
        <dbReference type="ARBA" id="ARBA00022741"/>
    </source>
</evidence>
<dbReference type="RefSeq" id="WP_012869563.1">
    <property type="nucleotide sequence ID" value="NC_013522.1"/>
</dbReference>
<accession>D1B9U5</accession>
<feature type="binding site" evidence="21">
    <location>
        <position position="68"/>
    </location>
    <ligand>
        <name>substrate</name>
    </ligand>
</feature>
<dbReference type="EC" id="2.7.1.107" evidence="3 24"/>
<dbReference type="STRING" id="525903.Taci_0815"/>
<keyword evidence="6" id="KW-0444">Lipid biosynthesis</keyword>
<keyword evidence="14 23" id="KW-0460">Magnesium</keyword>
<comment type="catalytic activity">
    <reaction evidence="24">
        <text>a 1,2-diacyl-sn-glycerol + ATP = a 1,2-diacyl-sn-glycero-3-phosphate + ADP + H(+)</text>
        <dbReference type="Rhea" id="RHEA:10272"/>
        <dbReference type="ChEBI" id="CHEBI:15378"/>
        <dbReference type="ChEBI" id="CHEBI:17815"/>
        <dbReference type="ChEBI" id="CHEBI:30616"/>
        <dbReference type="ChEBI" id="CHEBI:58608"/>
        <dbReference type="ChEBI" id="CHEBI:456216"/>
        <dbReference type="EC" id="2.7.1.107"/>
    </reaction>
</comment>
<dbReference type="HOGENOM" id="CLU_2071995_0_0_0"/>
<dbReference type="PANTHER" id="PTHR34299">
    <property type="entry name" value="DIACYLGLYCEROL KINASE"/>
    <property type="match status" value="1"/>
</dbReference>
<keyword evidence="17 24" id="KW-0472">Membrane</keyword>
<dbReference type="EMBL" id="CP001818">
    <property type="protein sequence ID" value="ACZ19048.1"/>
    <property type="molecule type" value="Genomic_DNA"/>
</dbReference>
<feature type="transmembrane region" description="Helical" evidence="24">
    <location>
        <begin position="96"/>
        <end position="117"/>
    </location>
</feature>
<dbReference type="InterPro" id="IPR000829">
    <property type="entry name" value="DAGK"/>
</dbReference>
<evidence type="ECO:0000256" key="22">
    <source>
        <dbReference type="PIRSR" id="PIRSR600829-3"/>
    </source>
</evidence>
<comment type="cofactor">
    <cofactor evidence="23">
        <name>Mg(2+)</name>
        <dbReference type="ChEBI" id="CHEBI:18420"/>
    </cofactor>
    <text evidence="23">Mn(2+), Zn(2+), Cd(2+) and Co(2+) support activity to lesser extents.</text>
</comment>
<evidence type="ECO:0000256" key="1">
    <source>
        <dbReference type="ARBA" id="ARBA00004429"/>
    </source>
</evidence>
<dbReference type="Pfam" id="PF01219">
    <property type="entry name" value="DAGK_prokar"/>
    <property type="match status" value="1"/>
</dbReference>
<evidence type="ECO:0000256" key="17">
    <source>
        <dbReference type="ARBA" id="ARBA00023136"/>
    </source>
</evidence>
<keyword evidence="13 22" id="KW-0067">ATP-binding</keyword>
<dbReference type="InterPro" id="IPR033718">
    <property type="entry name" value="DAGK_prok"/>
</dbReference>
<dbReference type="PANTHER" id="PTHR34299:SF1">
    <property type="entry name" value="DIACYLGLYCEROL KINASE"/>
    <property type="match status" value="1"/>
</dbReference>
<dbReference type="GO" id="GO:0006654">
    <property type="term" value="P:phosphatidic acid biosynthetic process"/>
    <property type="evidence" value="ECO:0007669"/>
    <property type="project" value="InterPro"/>
</dbReference>
<evidence type="ECO:0000256" key="19">
    <source>
        <dbReference type="ARBA" id="ARBA00023264"/>
    </source>
</evidence>
<keyword evidence="11 22" id="KW-0547">Nucleotide-binding</keyword>
<keyword evidence="18" id="KW-0594">Phospholipid biosynthesis</keyword>
<reference evidence="25 26" key="1">
    <citation type="journal article" date="2009" name="Stand. Genomic Sci.">
        <title>Complete genome sequence of Thermanaerovibrio acidaminovorans type strain (Su883).</title>
        <authorList>
            <person name="Chovatia M."/>
            <person name="Sikorski J."/>
            <person name="Schroder M."/>
            <person name="Lapidus A."/>
            <person name="Nolan M."/>
            <person name="Tice H."/>
            <person name="Glavina Del Rio T."/>
            <person name="Copeland A."/>
            <person name="Cheng J.F."/>
            <person name="Lucas S."/>
            <person name="Chen F."/>
            <person name="Bruce D."/>
            <person name="Goodwin L."/>
            <person name="Pitluck S."/>
            <person name="Ivanova N."/>
            <person name="Mavromatis K."/>
            <person name="Ovchinnikova G."/>
            <person name="Pati A."/>
            <person name="Chen A."/>
            <person name="Palaniappan K."/>
            <person name="Land M."/>
            <person name="Hauser L."/>
            <person name="Chang Y.J."/>
            <person name="Jeffries C.D."/>
            <person name="Chain P."/>
            <person name="Saunders E."/>
            <person name="Detter J.C."/>
            <person name="Brettin T."/>
            <person name="Rohde M."/>
            <person name="Goker M."/>
            <person name="Spring S."/>
            <person name="Bristow J."/>
            <person name="Markowitz V."/>
            <person name="Hugenholtz P."/>
            <person name="Kyrpides N.C."/>
            <person name="Klenk H.P."/>
            <person name="Eisen J.A."/>
        </authorList>
    </citation>
    <scope>NUCLEOTIDE SEQUENCE [LARGE SCALE GENOMIC DNA]</scope>
    <source>
        <strain evidence="26">ATCC 49978 / DSM 6589 / Su883</strain>
    </source>
</reference>
<comment type="similarity">
    <text evidence="2 24">Belongs to the bacterial diacylglycerol kinase family.</text>
</comment>
<organism evidence="25 26">
    <name type="scientific">Thermanaerovibrio acidaminovorans (strain ATCC 49978 / DSM 6589 / Su883)</name>
    <name type="common">Selenomonas acidaminovorans</name>
    <dbReference type="NCBI Taxonomy" id="525903"/>
    <lineage>
        <taxon>Bacteria</taxon>
        <taxon>Thermotogati</taxon>
        <taxon>Synergistota</taxon>
        <taxon>Synergistia</taxon>
        <taxon>Synergistales</taxon>
        <taxon>Synergistaceae</taxon>
        <taxon>Thermanaerovibrio</taxon>
    </lineage>
</organism>
<feature type="binding site" evidence="22">
    <location>
        <position position="27"/>
    </location>
    <ligand>
        <name>ATP</name>
        <dbReference type="ChEBI" id="CHEBI:30616"/>
    </ligand>
</feature>
<keyword evidence="26" id="KW-1185">Reference proteome</keyword>
<protein>
    <recommendedName>
        <fullName evidence="4 24">Diacylglycerol kinase</fullName>
        <ecNumber evidence="3 24">2.7.1.107</ecNumber>
    </recommendedName>
</protein>
<feature type="binding site" evidence="21">
    <location>
        <begin position="29"/>
        <end position="33"/>
    </location>
    <ligand>
        <name>substrate</name>
    </ligand>
</feature>
<evidence type="ECO:0000256" key="20">
    <source>
        <dbReference type="PIRSR" id="PIRSR600829-1"/>
    </source>
</evidence>
<keyword evidence="15 24" id="KW-1133">Transmembrane helix</keyword>
<dbReference type="KEGG" id="tai:Taci_0815"/>
<dbReference type="GO" id="GO:0005886">
    <property type="term" value="C:plasma membrane"/>
    <property type="evidence" value="ECO:0007669"/>
    <property type="project" value="UniProtKB-SubCell"/>
</dbReference>
<evidence type="ECO:0000256" key="16">
    <source>
        <dbReference type="ARBA" id="ARBA00023098"/>
    </source>
</evidence>
<comment type="subcellular location">
    <subcellularLocation>
        <location evidence="1">Cell inner membrane</location>
        <topology evidence="1">Multi-pass membrane protein</topology>
    </subcellularLocation>
</comment>
<dbReference type="OrthoDB" id="5368at2"/>
<dbReference type="GO" id="GO:0005524">
    <property type="term" value="F:ATP binding"/>
    <property type="evidence" value="ECO:0007669"/>
    <property type="project" value="UniProtKB-KW"/>
</dbReference>
<evidence type="ECO:0000256" key="15">
    <source>
        <dbReference type="ARBA" id="ARBA00022989"/>
    </source>
</evidence>
<evidence type="ECO:0000256" key="2">
    <source>
        <dbReference type="ARBA" id="ARBA00005967"/>
    </source>
</evidence>